<dbReference type="EMBL" id="CP092488">
    <property type="protein sequence ID" value="UMB71052.1"/>
    <property type="molecule type" value="Genomic_DNA"/>
</dbReference>
<protein>
    <submittedName>
        <fullName evidence="3">DUF4232 domain-containing protein</fullName>
    </submittedName>
</protein>
<dbReference type="Pfam" id="PF14016">
    <property type="entry name" value="DUF4232"/>
    <property type="match status" value="1"/>
</dbReference>
<feature type="domain" description="DUF4232" evidence="2">
    <location>
        <begin position="36"/>
        <end position="144"/>
    </location>
</feature>
<name>A0ABY3VNQ8_9MYCO</name>
<dbReference type="RefSeq" id="WP_240262806.1">
    <property type="nucleotide sequence ID" value="NZ_CP092488.2"/>
</dbReference>
<reference evidence="3" key="1">
    <citation type="submission" date="2022-08" db="EMBL/GenBank/DDBJ databases">
        <title>Whole genome sequencing of non-tuberculosis mycobacteria type-strains.</title>
        <authorList>
            <person name="Igarashi Y."/>
            <person name="Osugi A."/>
            <person name="Mitarai S."/>
        </authorList>
    </citation>
    <scope>NUCLEOTIDE SEQUENCE</scope>
    <source>
        <strain evidence="3">DSM 45127</strain>
    </source>
</reference>
<accession>A0ABY3VNQ8</accession>
<sequence length="158" mass="15248">MNAFGVASANAGGPPNDGGGAGGGGGAPAAAPGSCSRLSVTSGPVEPANTLRHVVVTFTNTSSAQCTLVGYPDANLVTAAGGVLVHVDRQPAPASHVLHLNPGDSATATVQTSALDVNGSGNPCPREGTLVVTAPGDSVAHTLPVALPICHATISNVD</sequence>
<dbReference type="InterPro" id="IPR025326">
    <property type="entry name" value="DUF4232"/>
</dbReference>
<keyword evidence="4" id="KW-1185">Reference proteome</keyword>
<feature type="region of interest" description="Disordered" evidence="1">
    <location>
        <begin position="1"/>
        <end position="43"/>
    </location>
</feature>
<feature type="compositionally biased region" description="Gly residues" evidence="1">
    <location>
        <begin position="15"/>
        <end position="27"/>
    </location>
</feature>
<dbReference type="Proteomes" id="UP001055336">
    <property type="component" value="Chromosome"/>
</dbReference>
<evidence type="ECO:0000256" key="1">
    <source>
        <dbReference type="SAM" id="MobiDB-lite"/>
    </source>
</evidence>
<evidence type="ECO:0000313" key="3">
    <source>
        <dbReference type="EMBL" id="UMB71052.1"/>
    </source>
</evidence>
<gene>
    <name evidence="3" type="ORF">MKK62_07175</name>
</gene>
<evidence type="ECO:0000313" key="4">
    <source>
        <dbReference type="Proteomes" id="UP001055336"/>
    </source>
</evidence>
<organism evidence="3 4">
    <name type="scientific">Mycobacterium paraterrae</name>
    <dbReference type="NCBI Taxonomy" id="577492"/>
    <lineage>
        <taxon>Bacteria</taxon>
        <taxon>Bacillati</taxon>
        <taxon>Actinomycetota</taxon>
        <taxon>Actinomycetes</taxon>
        <taxon>Mycobacteriales</taxon>
        <taxon>Mycobacteriaceae</taxon>
        <taxon>Mycobacterium</taxon>
    </lineage>
</organism>
<evidence type="ECO:0000259" key="2">
    <source>
        <dbReference type="Pfam" id="PF14016"/>
    </source>
</evidence>
<proteinExistence type="predicted"/>